<protein>
    <submittedName>
        <fullName evidence="1">Uncharacterized protein</fullName>
    </submittedName>
</protein>
<dbReference type="HOGENOM" id="CLU_3395765_0_0_10"/>
<dbReference type="EMBL" id="CP001101">
    <property type="protein sequence ID" value="ACE05221.1"/>
    <property type="molecule type" value="Genomic_DNA"/>
</dbReference>
<name>B3EP82_CHLPB</name>
<dbReference type="KEGG" id="cpb:Cphamn1_2317"/>
<accession>B3EP82</accession>
<gene>
    <name evidence="1" type="ordered locus">Cphamn1_2317</name>
</gene>
<evidence type="ECO:0000313" key="1">
    <source>
        <dbReference type="EMBL" id="ACE05221.1"/>
    </source>
</evidence>
<dbReference type="AlphaFoldDB" id="B3EP82"/>
<reference evidence="1" key="1">
    <citation type="submission" date="2008-06" db="EMBL/GenBank/DDBJ databases">
        <title>Complete sequence of Chlorobium phaeobacteroides BS1.</title>
        <authorList>
            <consortium name="US DOE Joint Genome Institute"/>
            <person name="Lucas S."/>
            <person name="Copeland A."/>
            <person name="Lapidus A."/>
            <person name="Glavina del Rio T."/>
            <person name="Dalin E."/>
            <person name="Tice H."/>
            <person name="Bruce D."/>
            <person name="Goodwin L."/>
            <person name="Pitluck S."/>
            <person name="Schmutz J."/>
            <person name="Larimer F."/>
            <person name="Land M."/>
            <person name="Hauser L."/>
            <person name="Kyrpides N."/>
            <person name="Ovchinnikova G."/>
            <person name="Li T."/>
            <person name="Liu Z."/>
            <person name="Zhao F."/>
            <person name="Overmann J."/>
            <person name="Bryant D.A."/>
            <person name="Richardson P."/>
        </authorList>
    </citation>
    <scope>NUCLEOTIDE SEQUENCE [LARGE SCALE GENOMIC DNA]</scope>
    <source>
        <strain evidence="1">BS1</strain>
    </source>
</reference>
<sequence length="31" mass="3340">MWDVGGGRSYVLGVKGEGVLSVGWLNSWMAQ</sequence>
<organism evidence="1">
    <name type="scientific">Chlorobium phaeobacteroides (strain BS1)</name>
    <dbReference type="NCBI Taxonomy" id="331678"/>
    <lineage>
        <taxon>Bacteria</taxon>
        <taxon>Pseudomonadati</taxon>
        <taxon>Chlorobiota</taxon>
        <taxon>Chlorobiia</taxon>
        <taxon>Chlorobiales</taxon>
        <taxon>Chlorobiaceae</taxon>
        <taxon>Chlorobium/Pelodictyon group</taxon>
        <taxon>Chlorobium</taxon>
    </lineage>
</organism>
<proteinExistence type="predicted"/>